<dbReference type="EC" id="5.1.1.1" evidence="4"/>
<dbReference type="Gene3D" id="3.20.20.10">
    <property type="entry name" value="Alanine racemase"/>
    <property type="match status" value="1"/>
</dbReference>
<dbReference type="CDD" id="cd00430">
    <property type="entry name" value="PLPDE_III_AR"/>
    <property type="match status" value="1"/>
</dbReference>
<dbReference type="InterPro" id="IPR009006">
    <property type="entry name" value="Ala_racemase/Decarboxylase_C"/>
</dbReference>
<dbReference type="SUPFAM" id="SSF50621">
    <property type="entry name" value="Alanine racemase C-terminal domain-like"/>
    <property type="match status" value="1"/>
</dbReference>
<dbReference type="HAMAP" id="MF_01201">
    <property type="entry name" value="Ala_racemase"/>
    <property type="match status" value="1"/>
</dbReference>
<dbReference type="UniPathway" id="UPA00042">
    <property type="reaction ID" value="UER00497"/>
</dbReference>
<keyword evidence="2 4" id="KW-0663">Pyridoxal phosphate</keyword>
<comment type="similarity">
    <text evidence="4">Belongs to the alanine racemase family.</text>
</comment>
<dbReference type="PANTHER" id="PTHR30511">
    <property type="entry name" value="ALANINE RACEMASE"/>
    <property type="match status" value="1"/>
</dbReference>
<dbReference type="GO" id="GO:0030632">
    <property type="term" value="P:D-alanine biosynthetic process"/>
    <property type="evidence" value="ECO:0007669"/>
    <property type="project" value="UniProtKB-UniRule"/>
</dbReference>
<evidence type="ECO:0000256" key="1">
    <source>
        <dbReference type="ARBA" id="ARBA00001933"/>
    </source>
</evidence>
<dbReference type="Pfam" id="PF01168">
    <property type="entry name" value="Ala_racemase_N"/>
    <property type="match status" value="1"/>
</dbReference>
<evidence type="ECO:0000256" key="5">
    <source>
        <dbReference type="PIRSR" id="PIRSR600821-50"/>
    </source>
</evidence>
<feature type="active site" description="Proton acceptor; specific for D-alanine" evidence="4">
    <location>
        <position position="66"/>
    </location>
</feature>
<gene>
    <name evidence="8" type="primary">alr</name>
    <name evidence="8" type="ORF">COV10_01065</name>
</gene>
<dbReference type="InterPro" id="IPR011079">
    <property type="entry name" value="Ala_racemase_C"/>
</dbReference>
<dbReference type="NCBIfam" id="TIGR00492">
    <property type="entry name" value="alr"/>
    <property type="match status" value="1"/>
</dbReference>
<dbReference type="InterPro" id="IPR000821">
    <property type="entry name" value="Ala_racemase"/>
</dbReference>
<dbReference type="SMART" id="SM01005">
    <property type="entry name" value="Ala_racemase_C"/>
    <property type="match status" value="1"/>
</dbReference>
<proteinExistence type="inferred from homology"/>
<sequence length="425" mass="47614">MKTKQKDIAGKWEKTKKSLRPAGSRAWVEVDSSALRHNYDTFRDHLAFSARRLGAPRSAKLMAVVKSNAYGHGLIEYASIMEQFGADWLGVDTAVEGLLIRRVLKKIPILALGYTLPEKLPEAATRRISITVSNIEHLKILKQLSDQVAKLRVHIKVDTGMHRQGFLPEEIPAALKFFKQNLPQVIIEGVYTHFAAAKNPVMRDSVEKQFREFEKVLKVFEEQKLKVIRHACNSGATLIYPEAHLDMVRVGIALYGLWPEEATKRALQKRCQEPFAHSALRVSRQKVPDTFFALRPALSWKTVVGEVKRISERGCVGYDLTEAIPAGTRIAICPVGYWHGLFRAHSSVLDVLIRGKRAKLLGRVSMDMSIFDVSDIKNVRIGDEVTIIGADGAETISAEEVAALAGTSNYELVTRINPYTKRVYC</sequence>
<keyword evidence="3 4" id="KW-0413">Isomerase</keyword>
<evidence type="ECO:0000256" key="4">
    <source>
        <dbReference type="HAMAP-Rule" id="MF_01201"/>
    </source>
</evidence>
<dbReference type="Pfam" id="PF00842">
    <property type="entry name" value="Ala_racemase_C"/>
    <property type="match status" value="1"/>
</dbReference>
<evidence type="ECO:0000313" key="8">
    <source>
        <dbReference type="EMBL" id="PIR45099.1"/>
    </source>
</evidence>
<dbReference type="PANTHER" id="PTHR30511:SF0">
    <property type="entry name" value="ALANINE RACEMASE, CATABOLIC-RELATED"/>
    <property type="match status" value="1"/>
</dbReference>
<comment type="caution">
    <text evidence="8">The sequence shown here is derived from an EMBL/GenBank/DDBJ whole genome shotgun (WGS) entry which is preliminary data.</text>
</comment>
<organism evidence="8 9">
    <name type="scientific">Candidatus Vogelbacteria bacterium CG10_big_fil_rev_8_21_14_0_10_51_16</name>
    <dbReference type="NCBI Taxonomy" id="1975045"/>
    <lineage>
        <taxon>Bacteria</taxon>
        <taxon>Candidatus Vogeliibacteriota</taxon>
    </lineage>
</organism>
<evidence type="ECO:0000256" key="6">
    <source>
        <dbReference type="PIRSR" id="PIRSR600821-52"/>
    </source>
</evidence>
<dbReference type="Proteomes" id="UP000228767">
    <property type="component" value="Unassembled WGS sequence"/>
</dbReference>
<dbReference type="SUPFAM" id="SSF51419">
    <property type="entry name" value="PLP-binding barrel"/>
    <property type="match status" value="1"/>
</dbReference>
<dbReference type="PROSITE" id="PS00395">
    <property type="entry name" value="ALANINE_RACEMASE"/>
    <property type="match status" value="1"/>
</dbReference>
<dbReference type="Gene3D" id="2.40.37.10">
    <property type="entry name" value="Lyase, Ornithine Decarboxylase, Chain A, domain 1"/>
    <property type="match status" value="1"/>
</dbReference>
<dbReference type="FunFam" id="3.20.20.10:FF:000002">
    <property type="entry name" value="Alanine racemase"/>
    <property type="match status" value="1"/>
</dbReference>
<comment type="pathway">
    <text evidence="4">Amino-acid biosynthesis; D-alanine biosynthesis; D-alanine from L-alanine: step 1/1.</text>
</comment>
<feature type="modified residue" description="N6-(pyridoxal phosphate)lysine" evidence="4 5">
    <location>
        <position position="66"/>
    </location>
</feature>
<name>A0A2H0REZ4_9BACT</name>
<accession>A0A2H0REZ4</accession>
<feature type="active site" description="Proton acceptor; specific for L-alanine" evidence="4">
    <location>
        <position position="318"/>
    </location>
</feature>
<evidence type="ECO:0000313" key="9">
    <source>
        <dbReference type="Proteomes" id="UP000228767"/>
    </source>
</evidence>
<reference evidence="8 9" key="1">
    <citation type="submission" date="2017-09" db="EMBL/GenBank/DDBJ databases">
        <title>Depth-based differentiation of microbial function through sediment-hosted aquifers and enrichment of novel symbionts in the deep terrestrial subsurface.</title>
        <authorList>
            <person name="Probst A.J."/>
            <person name="Ladd B."/>
            <person name="Jarett J.K."/>
            <person name="Geller-Mcgrath D.E."/>
            <person name="Sieber C.M."/>
            <person name="Emerson J.B."/>
            <person name="Anantharaman K."/>
            <person name="Thomas B.C."/>
            <person name="Malmstrom R."/>
            <person name="Stieglmeier M."/>
            <person name="Klingl A."/>
            <person name="Woyke T."/>
            <person name="Ryan C.M."/>
            <person name="Banfield J.F."/>
        </authorList>
    </citation>
    <scope>NUCLEOTIDE SEQUENCE [LARGE SCALE GENOMIC DNA]</scope>
    <source>
        <strain evidence="8">CG10_big_fil_rev_8_21_14_0_10_51_16</strain>
    </source>
</reference>
<dbReference type="EMBL" id="PCYI01000006">
    <property type="protein sequence ID" value="PIR45099.1"/>
    <property type="molecule type" value="Genomic_DNA"/>
</dbReference>
<evidence type="ECO:0000256" key="3">
    <source>
        <dbReference type="ARBA" id="ARBA00023235"/>
    </source>
</evidence>
<dbReference type="GO" id="GO:0008784">
    <property type="term" value="F:alanine racemase activity"/>
    <property type="evidence" value="ECO:0007669"/>
    <property type="project" value="UniProtKB-UniRule"/>
</dbReference>
<protein>
    <recommendedName>
        <fullName evidence="4">Alanine racemase</fullName>
        <ecNumber evidence="4">5.1.1.1</ecNumber>
    </recommendedName>
</protein>
<feature type="domain" description="Alanine racemase C-terminal" evidence="7">
    <location>
        <begin position="297"/>
        <end position="425"/>
    </location>
</feature>
<dbReference type="InterPro" id="IPR020622">
    <property type="entry name" value="Ala_racemase_pyridoxalP-BS"/>
</dbReference>
<dbReference type="GO" id="GO:0030170">
    <property type="term" value="F:pyridoxal phosphate binding"/>
    <property type="evidence" value="ECO:0007669"/>
    <property type="project" value="UniProtKB-UniRule"/>
</dbReference>
<dbReference type="InterPro" id="IPR001608">
    <property type="entry name" value="Ala_racemase_N"/>
</dbReference>
<comment type="function">
    <text evidence="4">Catalyzes the interconversion of L-alanine and D-alanine. May also act on other amino acids.</text>
</comment>
<comment type="catalytic activity">
    <reaction evidence="4">
        <text>L-alanine = D-alanine</text>
        <dbReference type="Rhea" id="RHEA:20249"/>
        <dbReference type="ChEBI" id="CHEBI:57416"/>
        <dbReference type="ChEBI" id="CHEBI:57972"/>
        <dbReference type="EC" id="5.1.1.1"/>
    </reaction>
</comment>
<feature type="binding site" evidence="4 6">
    <location>
        <position position="366"/>
    </location>
    <ligand>
        <name>substrate</name>
    </ligand>
</feature>
<evidence type="ECO:0000259" key="7">
    <source>
        <dbReference type="SMART" id="SM01005"/>
    </source>
</evidence>
<evidence type="ECO:0000256" key="2">
    <source>
        <dbReference type="ARBA" id="ARBA00022898"/>
    </source>
</evidence>
<dbReference type="AlphaFoldDB" id="A0A2H0REZ4"/>
<comment type="cofactor">
    <cofactor evidence="1 4 5">
        <name>pyridoxal 5'-phosphate</name>
        <dbReference type="ChEBI" id="CHEBI:597326"/>
    </cofactor>
</comment>
<feature type="binding site" evidence="4 6">
    <location>
        <position position="163"/>
    </location>
    <ligand>
        <name>substrate</name>
    </ligand>
</feature>
<dbReference type="PRINTS" id="PR00992">
    <property type="entry name" value="ALARACEMASE"/>
</dbReference>
<dbReference type="GO" id="GO:0005829">
    <property type="term" value="C:cytosol"/>
    <property type="evidence" value="ECO:0007669"/>
    <property type="project" value="TreeGrafter"/>
</dbReference>
<dbReference type="InterPro" id="IPR029066">
    <property type="entry name" value="PLP-binding_barrel"/>
</dbReference>